<keyword evidence="4" id="KW-1185">Reference proteome</keyword>
<dbReference type="OrthoDB" id="3557301at2"/>
<reference evidence="3 4" key="1">
    <citation type="submission" date="2019-07" db="EMBL/GenBank/DDBJ databases">
        <title>R&amp;d 2014.</title>
        <authorList>
            <person name="Klenk H.-P."/>
        </authorList>
    </citation>
    <scope>NUCLEOTIDE SEQUENCE [LARGE SCALE GENOMIC DNA]</scope>
    <source>
        <strain evidence="3 4">DSM 43194</strain>
    </source>
</reference>
<dbReference type="InterPro" id="IPR021401">
    <property type="entry name" value="DUF3040"/>
</dbReference>
<feature type="transmembrane region" description="Helical" evidence="2">
    <location>
        <begin position="65"/>
        <end position="85"/>
    </location>
</feature>
<feature type="transmembrane region" description="Helical" evidence="2">
    <location>
        <begin position="39"/>
        <end position="59"/>
    </location>
</feature>
<dbReference type="Pfam" id="PF11239">
    <property type="entry name" value="DUF3040"/>
    <property type="match status" value="1"/>
</dbReference>
<accession>A0A660CCM6</accession>
<proteinExistence type="predicted"/>
<dbReference type="AlphaFoldDB" id="A0A660CCM6"/>
<gene>
    <name evidence="3" type="ORF">JD82_01984</name>
</gene>
<keyword evidence="2" id="KW-0812">Transmembrane</keyword>
<evidence type="ECO:0000313" key="3">
    <source>
        <dbReference type="EMBL" id="TWH20144.1"/>
    </source>
</evidence>
<evidence type="ECO:0000256" key="1">
    <source>
        <dbReference type="SAM" id="MobiDB-lite"/>
    </source>
</evidence>
<dbReference type="Proteomes" id="UP000317303">
    <property type="component" value="Unassembled WGS sequence"/>
</dbReference>
<evidence type="ECO:0008006" key="5">
    <source>
        <dbReference type="Google" id="ProtNLM"/>
    </source>
</evidence>
<name>A0A660CCM6_9PSEU</name>
<dbReference type="EMBL" id="VLJV01000001">
    <property type="protein sequence ID" value="TWH20144.1"/>
    <property type="molecule type" value="Genomic_DNA"/>
</dbReference>
<evidence type="ECO:0000313" key="4">
    <source>
        <dbReference type="Proteomes" id="UP000317303"/>
    </source>
</evidence>
<keyword evidence="2" id="KW-1133">Transmembrane helix</keyword>
<dbReference type="RefSeq" id="WP_084705686.1">
    <property type="nucleotide sequence ID" value="NZ_JOIJ01000003.1"/>
</dbReference>
<keyword evidence="2" id="KW-0472">Membrane</keyword>
<comment type="caution">
    <text evidence="3">The sequence shown here is derived from an EMBL/GenBank/DDBJ whole genome shotgun (WGS) entry which is preliminary data.</text>
</comment>
<organism evidence="3 4">
    <name type="scientific">Prauserella rugosa</name>
    <dbReference type="NCBI Taxonomy" id="43354"/>
    <lineage>
        <taxon>Bacteria</taxon>
        <taxon>Bacillati</taxon>
        <taxon>Actinomycetota</taxon>
        <taxon>Actinomycetes</taxon>
        <taxon>Pseudonocardiales</taxon>
        <taxon>Pseudonocardiaceae</taxon>
        <taxon>Prauserella</taxon>
    </lineage>
</organism>
<protein>
    <recommendedName>
        <fullName evidence="5">DUF3040 family protein</fullName>
    </recommendedName>
</protein>
<evidence type="ECO:0000256" key="2">
    <source>
        <dbReference type="SAM" id="Phobius"/>
    </source>
</evidence>
<feature type="region of interest" description="Disordered" evidence="1">
    <location>
        <begin position="95"/>
        <end position="118"/>
    </location>
</feature>
<sequence>MGLRDEERRQLADIERRLGEDDPRLAQRLTTLRPGLPRVLWTIAALAALFIAGGVLVAVGTGADAPVVVVLGVVVAVGVPTFIIWRRWLRRLRPPADPADSAAGGETGGRPGREPDGR</sequence>